<dbReference type="EMBL" id="VXPY01000111">
    <property type="protein sequence ID" value="MYD91729.1"/>
    <property type="molecule type" value="Genomic_DNA"/>
</dbReference>
<dbReference type="PANTHER" id="PTHR20883">
    <property type="entry name" value="PHYTANOYL-COA DIOXYGENASE DOMAIN CONTAINING 1"/>
    <property type="match status" value="1"/>
</dbReference>
<dbReference type="SUPFAM" id="SSF51197">
    <property type="entry name" value="Clavaminate synthase-like"/>
    <property type="match status" value="1"/>
</dbReference>
<evidence type="ECO:0000313" key="1">
    <source>
        <dbReference type="EMBL" id="MYD91729.1"/>
    </source>
</evidence>
<organism evidence="1">
    <name type="scientific">Caldilineaceae bacterium SB0662_bin_9</name>
    <dbReference type="NCBI Taxonomy" id="2605258"/>
    <lineage>
        <taxon>Bacteria</taxon>
        <taxon>Bacillati</taxon>
        <taxon>Chloroflexota</taxon>
        <taxon>Caldilineae</taxon>
        <taxon>Caldilineales</taxon>
        <taxon>Caldilineaceae</taxon>
    </lineage>
</organism>
<protein>
    <submittedName>
        <fullName evidence="1">Phytanoyl-CoA dioxygenase family protein</fullName>
    </submittedName>
</protein>
<dbReference type="PANTHER" id="PTHR20883:SF48">
    <property type="entry name" value="ECTOINE DIOXYGENASE"/>
    <property type="match status" value="1"/>
</dbReference>
<comment type="caution">
    <text evidence="1">The sequence shown here is derived from an EMBL/GenBank/DDBJ whole genome shotgun (WGS) entry which is preliminary data.</text>
</comment>
<dbReference type="GO" id="GO:0005506">
    <property type="term" value="F:iron ion binding"/>
    <property type="evidence" value="ECO:0007669"/>
    <property type="project" value="UniProtKB-ARBA"/>
</dbReference>
<keyword evidence="1" id="KW-0560">Oxidoreductase</keyword>
<accession>A0A6B1DVK5</accession>
<gene>
    <name evidence="1" type="ORF">F4Y08_15585</name>
</gene>
<dbReference type="Pfam" id="PF05721">
    <property type="entry name" value="PhyH"/>
    <property type="match status" value="1"/>
</dbReference>
<dbReference type="AlphaFoldDB" id="A0A6B1DVK5"/>
<sequence length="325" mass="36952">MPVWACLFESDRGHLPHSCPSRNQVKPVASPNRRPFVGDSILSGADARATRDQLLRDGYCIIPGVLHGDALARAQVFIDDFLDTHPIPHRFRFQGSDFPIINEKVVNAYLSGERPLLEERRPFYTRMTDELLDNPVQKQVCDALGLENMTHGNTALILSKPAHGPALYWHQDGMVWNHPKSGLPWPTKIFLSYYMVDTTPHNGCLRVIPGTHLHRIDLHDELPDAHEEELQDESTDEGHAAFRDHPDAIDLAVKAGDLVIADSRVLHAAHPNRSDARRSLLLQWWDVFPYPSMPTWWKGKRPPELDMEFEDALPPQRTPSEFLKD</sequence>
<dbReference type="Gene3D" id="2.60.120.620">
    <property type="entry name" value="q2cbj1_9rhob like domain"/>
    <property type="match status" value="1"/>
</dbReference>
<reference evidence="1" key="1">
    <citation type="submission" date="2019-09" db="EMBL/GenBank/DDBJ databases">
        <title>Characterisation of the sponge microbiome using genome-centric metagenomics.</title>
        <authorList>
            <person name="Engelberts J.P."/>
            <person name="Robbins S.J."/>
            <person name="De Goeij J.M."/>
            <person name="Aranda M."/>
            <person name="Bell S.C."/>
            <person name="Webster N.S."/>
        </authorList>
    </citation>
    <scope>NUCLEOTIDE SEQUENCE</scope>
    <source>
        <strain evidence="1">SB0662_bin_9</strain>
    </source>
</reference>
<keyword evidence="1" id="KW-0223">Dioxygenase</keyword>
<proteinExistence type="predicted"/>
<dbReference type="InterPro" id="IPR008775">
    <property type="entry name" value="Phytyl_CoA_dOase-like"/>
</dbReference>
<dbReference type="GO" id="GO:0016706">
    <property type="term" value="F:2-oxoglutarate-dependent dioxygenase activity"/>
    <property type="evidence" value="ECO:0007669"/>
    <property type="project" value="UniProtKB-ARBA"/>
</dbReference>
<name>A0A6B1DVK5_9CHLR</name>